<dbReference type="FunFam" id="2.160.10.10:FF:000008">
    <property type="entry name" value="Maltose O-acetyltransferase"/>
    <property type="match status" value="1"/>
</dbReference>
<accession>A0A2Z2K653</accession>
<dbReference type="RefSeq" id="WP_087914199.1">
    <property type="nucleotide sequence ID" value="NZ_CP021780.1"/>
</dbReference>
<dbReference type="AlphaFoldDB" id="A0A2Z2K653"/>
<sequence>MNEKEKAKKGLLYDANYDASLIKERTWAQDICYEYNQIRPSNMNERKTLIEKLIAKTGKSFLIEQPFWCDYGYNVEFGENFYANHNFIILDGAKVTFGDNVFIAPNCGFYTAGHPLDVEQRNQGLEYAYPITVGNNVWFGANVTVLPGVTIGDNSVIGAGSVVNRDIPAGVIAAGNPCKVVRSITEEDKKKYWK</sequence>
<keyword evidence="3" id="KW-0677">Repeat</keyword>
<dbReference type="SMART" id="SM01266">
    <property type="entry name" value="Mac"/>
    <property type="match status" value="1"/>
</dbReference>
<dbReference type="InterPro" id="IPR024688">
    <property type="entry name" value="Mac_dom"/>
</dbReference>
<dbReference type="EC" id="2.3.1.-" evidence="5"/>
<protein>
    <recommendedName>
        <fullName evidence="5">Acetyltransferase</fullName>
        <ecNumber evidence="5">2.3.1.-</ecNumber>
    </recommendedName>
</protein>
<evidence type="ECO:0000256" key="1">
    <source>
        <dbReference type="ARBA" id="ARBA00007274"/>
    </source>
</evidence>
<dbReference type="Pfam" id="PF00132">
    <property type="entry name" value="Hexapep"/>
    <property type="match status" value="1"/>
</dbReference>
<dbReference type="InterPro" id="IPR001451">
    <property type="entry name" value="Hexapep"/>
</dbReference>
<keyword evidence="2 5" id="KW-0808">Transferase</keyword>
<comment type="similarity">
    <text evidence="1 5">Belongs to the transferase hexapeptide repeat family.</text>
</comment>
<dbReference type="EMBL" id="CP021780">
    <property type="protein sequence ID" value="ASA20177.1"/>
    <property type="molecule type" value="Genomic_DNA"/>
</dbReference>
<name>A0A2Z2K653_9BACL</name>
<evidence type="ECO:0000256" key="3">
    <source>
        <dbReference type="ARBA" id="ARBA00022737"/>
    </source>
</evidence>
<evidence type="ECO:0000313" key="8">
    <source>
        <dbReference type="Proteomes" id="UP000249890"/>
    </source>
</evidence>
<proteinExistence type="inferred from homology"/>
<gene>
    <name evidence="7" type="ORF">B9T62_04800</name>
</gene>
<dbReference type="InterPro" id="IPR039369">
    <property type="entry name" value="LacA-like"/>
</dbReference>
<dbReference type="SUPFAM" id="SSF51161">
    <property type="entry name" value="Trimeric LpxA-like enzymes"/>
    <property type="match status" value="1"/>
</dbReference>
<feature type="domain" description="Maltose/galactoside acetyltransferase" evidence="6">
    <location>
        <begin position="4"/>
        <end position="59"/>
    </location>
</feature>
<evidence type="ECO:0000313" key="7">
    <source>
        <dbReference type="EMBL" id="ASA20177.1"/>
    </source>
</evidence>
<dbReference type="GO" id="GO:0008870">
    <property type="term" value="F:galactoside O-acetyltransferase activity"/>
    <property type="evidence" value="ECO:0007669"/>
    <property type="project" value="TreeGrafter"/>
</dbReference>
<dbReference type="PANTHER" id="PTHR43017:SF1">
    <property type="entry name" value="ACETYLTRANSFERASE YJL218W-RELATED"/>
    <property type="match status" value="1"/>
</dbReference>
<keyword evidence="4 5" id="KW-0012">Acyltransferase</keyword>
<evidence type="ECO:0000256" key="5">
    <source>
        <dbReference type="RuleBase" id="RU367021"/>
    </source>
</evidence>
<dbReference type="CDD" id="cd03357">
    <property type="entry name" value="LbH_MAT_GAT"/>
    <property type="match status" value="1"/>
</dbReference>
<reference evidence="7 8" key="1">
    <citation type="submission" date="2017-06" db="EMBL/GenBank/DDBJ databases">
        <title>Complete genome sequence of Paenibacillus donghaensis KCTC 13049T isolated from East Sea sediment, South Korea.</title>
        <authorList>
            <person name="Jung B.K."/>
            <person name="Hong S.-J."/>
            <person name="Shin J.-H."/>
        </authorList>
    </citation>
    <scope>NUCLEOTIDE SEQUENCE [LARGE SCALE GENOMIC DNA]</scope>
    <source>
        <strain evidence="7 8">KCTC 13049</strain>
    </source>
</reference>
<dbReference type="OrthoDB" id="9812571at2"/>
<dbReference type="KEGG" id="pdh:B9T62_04800"/>
<dbReference type="Pfam" id="PF12464">
    <property type="entry name" value="Mac"/>
    <property type="match status" value="1"/>
</dbReference>
<dbReference type="Proteomes" id="UP000249890">
    <property type="component" value="Chromosome"/>
</dbReference>
<keyword evidence="8" id="KW-1185">Reference proteome</keyword>
<evidence type="ECO:0000256" key="4">
    <source>
        <dbReference type="ARBA" id="ARBA00023315"/>
    </source>
</evidence>
<evidence type="ECO:0000256" key="2">
    <source>
        <dbReference type="ARBA" id="ARBA00022679"/>
    </source>
</evidence>
<evidence type="ECO:0000259" key="6">
    <source>
        <dbReference type="SMART" id="SM01266"/>
    </source>
</evidence>
<dbReference type="PANTHER" id="PTHR43017">
    <property type="entry name" value="GALACTOSIDE O-ACETYLTRANSFERASE"/>
    <property type="match status" value="1"/>
</dbReference>
<organism evidence="7 8">
    <name type="scientific">Paenibacillus donghaensis</name>
    <dbReference type="NCBI Taxonomy" id="414771"/>
    <lineage>
        <taxon>Bacteria</taxon>
        <taxon>Bacillati</taxon>
        <taxon>Bacillota</taxon>
        <taxon>Bacilli</taxon>
        <taxon>Bacillales</taxon>
        <taxon>Paenibacillaceae</taxon>
        <taxon>Paenibacillus</taxon>
    </lineage>
</organism>
<dbReference type="Gene3D" id="2.160.10.10">
    <property type="entry name" value="Hexapeptide repeat proteins"/>
    <property type="match status" value="1"/>
</dbReference>
<dbReference type="InterPro" id="IPR011004">
    <property type="entry name" value="Trimer_LpxA-like_sf"/>
</dbReference>